<keyword evidence="1" id="KW-0472">Membrane</keyword>
<dbReference type="NCBIfam" id="NF037970">
    <property type="entry name" value="vanZ_1"/>
    <property type="match status" value="1"/>
</dbReference>
<keyword evidence="1" id="KW-1133">Transmembrane helix</keyword>
<accession>A0A9D1SGA2</accession>
<dbReference type="EMBL" id="DVMZ01000008">
    <property type="protein sequence ID" value="HIU58523.1"/>
    <property type="molecule type" value="Genomic_DNA"/>
</dbReference>
<evidence type="ECO:0000313" key="3">
    <source>
        <dbReference type="EMBL" id="HIU58523.1"/>
    </source>
</evidence>
<evidence type="ECO:0000313" key="4">
    <source>
        <dbReference type="Proteomes" id="UP000824081"/>
    </source>
</evidence>
<sequence length="173" mass="18720">MRVTVSILLTLLCAATVWFIFSNSLKNGAASASQSQAVTEGIQDAIGVIAPSSPVAKAEGTAFDRLHAFVRKSAHFLEYALLGALLLFTCRSYTRLKRFWFAPPCIAFLVAAFDEYIQNFTPGRGNSFADVLIDTSGAAAGILFAAFCLFVAFLIGRRRRRKVSAKATVSEQA</sequence>
<organism evidence="3 4">
    <name type="scientific">Candidatus Scatosoma pullistercoris</name>
    <dbReference type="NCBI Taxonomy" id="2840934"/>
    <lineage>
        <taxon>Bacteria</taxon>
        <taxon>Bacillati</taxon>
        <taxon>Bacillota</taxon>
        <taxon>Clostridia</taxon>
        <taxon>Candidatus Scatosoma</taxon>
    </lineage>
</organism>
<dbReference type="Proteomes" id="UP000824081">
    <property type="component" value="Unassembled WGS sequence"/>
</dbReference>
<evidence type="ECO:0000259" key="2">
    <source>
        <dbReference type="Pfam" id="PF04892"/>
    </source>
</evidence>
<comment type="caution">
    <text evidence="3">The sequence shown here is derived from an EMBL/GenBank/DDBJ whole genome shotgun (WGS) entry which is preliminary data.</text>
</comment>
<dbReference type="AlphaFoldDB" id="A0A9D1SGA2"/>
<name>A0A9D1SGA2_9FIRM</name>
<protein>
    <submittedName>
        <fullName evidence="3">VanZ family protein</fullName>
    </submittedName>
</protein>
<feature type="transmembrane region" description="Helical" evidence="1">
    <location>
        <begin position="100"/>
        <end position="117"/>
    </location>
</feature>
<feature type="domain" description="VanZ-like" evidence="2">
    <location>
        <begin position="11"/>
        <end position="147"/>
    </location>
</feature>
<proteinExistence type="predicted"/>
<feature type="transmembrane region" description="Helical" evidence="1">
    <location>
        <begin position="76"/>
        <end position="93"/>
    </location>
</feature>
<gene>
    <name evidence="3" type="ORF">IAC57_00330</name>
</gene>
<dbReference type="InterPro" id="IPR006976">
    <property type="entry name" value="VanZ-like"/>
</dbReference>
<reference evidence="3" key="2">
    <citation type="journal article" date="2021" name="PeerJ">
        <title>Extensive microbial diversity within the chicken gut microbiome revealed by metagenomics and culture.</title>
        <authorList>
            <person name="Gilroy R."/>
            <person name="Ravi A."/>
            <person name="Getino M."/>
            <person name="Pursley I."/>
            <person name="Horton D.L."/>
            <person name="Alikhan N.F."/>
            <person name="Baker D."/>
            <person name="Gharbi K."/>
            <person name="Hall N."/>
            <person name="Watson M."/>
            <person name="Adriaenssens E.M."/>
            <person name="Foster-Nyarko E."/>
            <person name="Jarju S."/>
            <person name="Secka A."/>
            <person name="Antonio M."/>
            <person name="Oren A."/>
            <person name="Chaudhuri R.R."/>
            <person name="La Ragione R."/>
            <person name="Hildebrand F."/>
            <person name="Pallen M.J."/>
        </authorList>
    </citation>
    <scope>NUCLEOTIDE SEQUENCE</scope>
    <source>
        <strain evidence="3">11687</strain>
    </source>
</reference>
<dbReference type="Pfam" id="PF04892">
    <property type="entry name" value="VanZ"/>
    <property type="match status" value="1"/>
</dbReference>
<keyword evidence="1" id="KW-0812">Transmembrane</keyword>
<reference evidence="3" key="1">
    <citation type="submission" date="2020-10" db="EMBL/GenBank/DDBJ databases">
        <authorList>
            <person name="Gilroy R."/>
        </authorList>
    </citation>
    <scope>NUCLEOTIDE SEQUENCE</scope>
    <source>
        <strain evidence="3">11687</strain>
    </source>
</reference>
<feature type="transmembrane region" description="Helical" evidence="1">
    <location>
        <begin position="137"/>
        <end position="156"/>
    </location>
</feature>
<evidence type="ECO:0000256" key="1">
    <source>
        <dbReference type="SAM" id="Phobius"/>
    </source>
</evidence>